<dbReference type="Proteomes" id="UP001498398">
    <property type="component" value="Unassembled WGS sequence"/>
</dbReference>
<reference evidence="1 2" key="1">
    <citation type="submission" date="2024-01" db="EMBL/GenBank/DDBJ databases">
        <title>A draft genome for the cacao thread blight pathogen Marasmiellus scandens.</title>
        <authorList>
            <person name="Baruah I.K."/>
            <person name="Leung J."/>
            <person name="Bukari Y."/>
            <person name="Amoako-Attah I."/>
            <person name="Meinhardt L.W."/>
            <person name="Bailey B.A."/>
            <person name="Cohen S.P."/>
        </authorList>
    </citation>
    <scope>NUCLEOTIDE SEQUENCE [LARGE SCALE GENOMIC DNA]</scope>
    <source>
        <strain evidence="1 2">GH-19</strain>
    </source>
</reference>
<keyword evidence="2" id="KW-1185">Reference proteome</keyword>
<name>A0ABR1INH0_9AGAR</name>
<comment type="caution">
    <text evidence="1">The sequence shown here is derived from an EMBL/GenBank/DDBJ whole genome shotgun (WGS) entry which is preliminary data.</text>
</comment>
<evidence type="ECO:0000313" key="1">
    <source>
        <dbReference type="EMBL" id="KAK7434482.1"/>
    </source>
</evidence>
<sequence length="177" mass="20059">MAFFKSSLTRAAAAKAIAILNKYYSKTDESIMYQVTMIMHPLYRLKYFKDVHWEQDWIDTAKNTACEFFQEHYLFGVKVKSSTTSQESQLHKSSIFAKIDNYGKDDSGEDIFTQYIKEEPCTNDPIQFWTSKLDKPGDKPTPKGALAQMGLDFCSAPAASTDVECLFSHGGLLVTKH</sequence>
<accession>A0ABR1INH0</accession>
<organism evidence="1 2">
    <name type="scientific">Marasmiellus scandens</name>
    <dbReference type="NCBI Taxonomy" id="2682957"/>
    <lineage>
        <taxon>Eukaryota</taxon>
        <taxon>Fungi</taxon>
        <taxon>Dikarya</taxon>
        <taxon>Basidiomycota</taxon>
        <taxon>Agaricomycotina</taxon>
        <taxon>Agaricomycetes</taxon>
        <taxon>Agaricomycetidae</taxon>
        <taxon>Agaricales</taxon>
        <taxon>Marasmiineae</taxon>
        <taxon>Omphalotaceae</taxon>
        <taxon>Marasmiellus</taxon>
    </lineage>
</organism>
<dbReference type="InterPro" id="IPR012337">
    <property type="entry name" value="RNaseH-like_sf"/>
</dbReference>
<evidence type="ECO:0008006" key="3">
    <source>
        <dbReference type="Google" id="ProtNLM"/>
    </source>
</evidence>
<gene>
    <name evidence="1" type="ORF">VKT23_020165</name>
</gene>
<proteinExistence type="predicted"/>
<evidence type="ECO:0000313" key="2">
    <source>
        <dbReference type="Proteomes" id="UP001498398"/>
    </source>
</evidence>
<protein>
    <recommendedName>
        <fullName evidence="3">HAT C-terminal dimerisation domain-containing protein</fullName>
    </recommendedName>
</protein>
<dbReference type="SUPFAM" id="SSF53098">
    <property type="entry name" value="Ribonuclease H-like"/>
    <property type="match status" value="1"/>
</dbReference>
<dbReference type="EMBL" id="JBANRG010000123">
    <property type="protein sequence ID" value="KAK7434482.1"/>
    <property type="molecule type" value="Genomic_DNA"/>
</dbReference>